<feature type="signal peptide" evidence="1">
    <location>
        <begin position="1"/>
        <end position="18"/>
    </location>
</feature>
<sequence length="158" mass="17900">MRIVGIFLLLVLGLTAQAQTNQDVSNLVDGNDFPNPVFISPDPPKPIKGWEMTTVLEEKVLQGEYPGDIIKFRFKGTAIGILVYSDNTSGIIEYSIDGQPWFEQDVYSDNEKPELKSYTLDKDLKNRKHTLQIRVIEKKNPESSGSSIALRSFYFNKE</sequence>
<dbReference type="Pfam" id="PF17996">
    <property type="entry name" value="CE2_N"/>
    <property type="match status" value="1"/>
</dbReference>
<evidence type="ECO:0000313" key="3">
    <source>
        <dbReference type="EMBL" id="QIA07489.1"/>
    </source>
</evidence>
<keyword evidence="4" id="KW-1185">Reference proteome</keyword>
<evidence type="ECO:0000259" key="2">
    <source>
        <dbReference type="Pfam" id="PF17996"/>
    </source>
</evidence>
<dbReference type="Gene3D" id="2.60.120.260">
    <property type="entry name" value="Galactose-binding domain-like"/>
    <property type="match status" value="1"/>
</dbReference>
<dbReference type="Proteomes" id="UP000474630">
    <property type="component" value="Chromosome"/>
</dbReference>
<proteinExistence type="predicted"/>
<dbReference type="AlphaFoldDB" id="A0A6C0RBM6"/>
<dbReference type="KEGG" id="drc:G0Q07_07020"/>
<feature type="domain" description="Carbohydrate esterase 2 N-terminal" evidence="2">
    <location>
        <begin position="63"/>
        <end position="155"/>
    </location>
</feature>
<reference evidence="3 4" key="1">
    <citation type="submission" date="2020-02" db="EMBL/GenBank/DDBJ databases">
        <title>Genome sequencing for Draconibacterium sp. strain M1.</title>
        <authorList>
            <person name="Park S.-J."/>
        </authorList>
    </citation>
    <scope>NUCLEOTIDE SEQUENCE [LARGE SCALE GENOMIC DNA]</scope>
    <source>
        <strain evidence="3 4">M1</strain>
    </source>
</reference>
<feature type="chain" id="PRO_5025383135" description="Carbohydrate esterase 2 N-terminal domain-containing protein" evidence="1">
    <location>
        <begin position="19"/>
        <end position="158"/>
    </location>
</feature>
<organism evidence="3 4">
    <name type="scientific">Draconibacterium halophilum</name>
    <dbReference type="NCBI Taxonomy" id="2706887"/>
    <lineage>
        <taxon>Bacteria</taxon>
        <taxon>Pseudomonadati</taxon>
        <taxon>Bacteroidota</taxon>
        <taxon>Bacteroidia</taxon>
        <taxon>Marinilabiliales</taxon>
        <taxon>Prolixibacteraceae</taxon>
        <taxon>Draconibacterium</taxon>
    </lineage>
</organism>
<keyword evidence="1" id="KW-0732">Signal</keyword>
<evidence type="ECO:0000313" key="4">
    <source>
        <dbReference type="Proteomes" id="UP000474630"/>
    </source>
</evidence>
<evidence type="ECO:0000256" key="1">
    <source>
        <dbReference type="SAM" id="SignalP"/>
    </source>
</evidence>
<gene>
    <name evidence="3" type="ORF">G0Q07_07020</name>
</gene>
<dbReference type="InterPro" id="IPR040794">
    <property type="entry name" value="CE2_N"/>
</dbReference>
<protein>
    <recommendedName>
        <fullName evidence="2">Carbohydrate esterase 2 N-terminal domain-containing protein</fullName>
    </recommendedName>
</protein>
<accession>A0A6C0RBM6</accession>
<name>A0A6C0RBM6_9BACT</name>
<dbReference type="EMBL" id="CP048409">
    <property type="protein sequence ID" value="QIA07489.1"/>
    <property type="molecule type" value="Genomic_DNA"/>
</dbReference>
<dbReference type="RefSeq" id="WP_163345411.1">
    <property type="nucleotide sequence ID" value="NZ_CP048409.1"/>
</dbReference>